<dbReference type="Gene3D" id="1.20.1250.20">
    <property type="entry name" value="MFS general substrate transporter like domains"/>
    <property type="match status" value="1"/>
</dbReference>
<dbReference type="CDD" id="cd06173">
    <property type="entry name" value="MFS_MefA_like"/>
    <property type="match status" value="1"/>
</dbReference>
<comment type="subcellular location">
    <subcellularLocation>
        <location evidence="1">Cell membrane</location>
        <topology evidence="1">Multi-pass membrane protein</topology>
    </subcellularLocation>
</comment>
<comment type="caution">
    <text evidence="9">The sequence shown here is derived from an EMBL/GenBank/DDBJ whole genome shotgun (WGS) entry which is preliminary data.</text>
</comment>
<keyword evidence="10" id="KW-1185">Reference proteome</keyword>
<evidence type="ECO:0000256" key="3">
    <source>
        <dbReference type="ARBA" id="ARBA00022475"/>
    </source>
</evidence>
<dbReference type="SUPFAM" id="SSF103473">
    <property type="entry name" value="MFS general substrate transporter"/>
    <property type="match status" value="1"/>
</dbReference>
<evidence type="ECO:0000256" key="6">
    <source>
        <dbReference type="ARBA" id="ARBA00023136"/>
    </source>
</evidence>
<feature type="transmembrane region" description="Helical" evidence="7">
    <location>
        <begin position="359"/>
        <end position="378"/>
    </location>
</feature>
<name>A0A7K1FIR8_9ACTN</name>
<evidence type="ECO:0000256" key="7">
    <source>
        <dbReference type="SAM" id="Phobius"/>
    </source>
</evidence>
<dbReference type="GO" id="GO:0022857">
    <property type="term" value="F:transmembrane transporter activity"/>
    <property type="evidence" value="ECO:0007669"/>
    <property type="project" value="InterPro"/>
</dbReference>
<keyword evidence="3" id="KW-1003">Cell membrane</keyword>
<feature type="transmembrane region" description="Helical" evidence="7">
    <location>
        <begin position="55"/>
        <end position="72"/>
    </location>
</feature>
<feature type="transmembrane region" description="Helical" evidence="7">
    <location>
        <begin position="224"/>
        <end position="246"/>
    </location>
</feature>
<feature type="transmembrane region" description="Helical" evidence="7">
    <location>
        <begin position="258"/>
        <end position="281"/>
    </location>
</feature>
<evidence type="ECO:0000313" key="9">
    <source>
        <dbReference type="EMBL" id="MTD12784.1"/>
    </source>
</evidence>
<gene>
    <name evidence="9" type="ORF">GIS00_02345</name>
</gene>
<evidence type="ECO:0000256" key="4">
    <source>
        <dbReference type="ARBA" id="ARBA00022692"/>
    </source>
</evidence>
<dbReference type="Proteomes" id="UP000460221">
    <property type="component" value="Unassembled WGS sequence"/>
</dbReference>
<keyword evidence="6 7" id="KW-0472">Membrane</keyword>
<accession>A0A7K1FIR8</accession>
<feature type="transmembrane region" description="Helical" evidence="7">
    <location>
        <begin position="152"/>
        <end position="173"/>
    </location>
</feature>
<protein>
    <submittedName>
        <fullName evidence="9">MFS transporter</fullName>
    </submittedName>
</protein>
<dbReference type="GO" id="GO:0005886">
    <property type="term" value="C:plasma membrane"/>
    <property type="evidence" value="ECO:0007669"/>
    <property type="project" value="UniProtKB-SubCell"/>
</dbReference>
<feature type="transmembrane region" description="Helical" evidence="7">
    <location>
        <begin position="288"/>
        <end position="307"/>
    </location>
</feature>
<keyword evidence="4 7" id="KW-0812">Transmembrane</keyword>
<evidence type="ECO:0000256" key="2">
    <source>
        <dbReference type="ARBA" id="ARBA00022448"/>
    </source>
</evidence>
<dbReference type="PROSITE" id="PS50850">
    <property type="entry name" value="MFS"/>
    <property type="match status" value="1"/>
</dbReference>
<sequence>MRPPVGRAVVHPAFRRFWWATSISEAGTYFTTLAVQVLIVVQLGGSAADVGLVNGARWLPYLLFGVVAGVLVDRMRRRPVLITADFVRAGLLLAVPLLAWTGSLPILVLAGLMALLGLASLAGDAAAQALVPRLVPVDDLTRAHASLDRAAAVAQAGGPALAGMLIGLIGAARTVLVDAASYLVSGVLLLFTRVAEPVPERAARQGMWTEIREGLRWVYRHRTLGPFAIATHGWFLFSALAGVVLVPFAVDTVGLSPLLLGIALALAGVGAFVGSSAAAWLGERLGTGRLVIAAQAGTGIAWGVVALTPVSGWAGVVAGAGQFLLGVAMGASNANEMAYRQSVTPDRLQGRMNATMRSVNRAMIVIAAPLGGLLADAIGYRPGLFLAAGGMLLTALLLLLSPFRAARVGE</sequence>
<proteinExistence type="predicted"/>
<dbReference type="Pfam" id="PF05977">
    <property type="entry name" value="MFS_3"/>
    <property type="match status" value="1"/>
</dbReference>
<dbReference type="PANTHER" id="PTHR23513:SF6">
    <property type="entry name" value="MAJOR FACILITATOR SUPERFAMILY ASSOCIATED DOMAIN-CONTAINING PROTEIN"/>
    <property type="match status" value="1"/>
</dbReference>
<evidence type="ECO:0000256" key="1">
    <source>
        <dbReference type="ARBA" id="ARBA00004651"/>
    </source>
</evidence>
<feature type="domain" description="Major facilitator superfamily (MFS) profile" evidence="8">
    <location>
        <begin position="218"/>
        <end position="410"/>
    </location>
</feature>
<dbReference type="EMBL" id="WLYK01000001">
    <property type="protein sequence ID" value="MTD12784.1"/>
    <property type="molecule type" value="Genomic_DNA"/>
</dbReference>
<dbReference type="InterPro" id="IPR036259">
    <property type="entry name" value="MFS_trans_sf"/>
</dbReference>
<keyword evidence="2" id="KW-0813">Transport</keyword>
<evidence type="ECO:0000256" key="5">
    <source>
        <dbReference type="ARBA" id="ARBA00022989"/>
    </source>
</evidence>
<dbReference type="PANTHER" id="PTHR23513">
    <property type="entry name" value="INTEGRAL MEMBRANE EFFLUX PROTEIN-RELATED"/>
    <property type="match status" value="1"/>
</dbReference>
<dbReference type="InterPro" id="IPR020846">
    <property type="entry name" value="MFS_dom"/>
</dbReference>
<evidence type="ECO:0000259" key="8">
    <source>
        <dbReference type="PROSITE" id="PS50850"/>
    </source>
</evidence>
<organism evidence="9 10">
    <name type="scientific">Nakamurella alba</name>
    <dbReference type="NCBI Taxonomy" id="2665158"/>
    <lineage>
        <taxon>Bacteria</taxon>
        <taxon>Bacillati</taxon>
        <taxon>Actinomycetota</taxon>
        <taxon>Actinomycetes</taxon>
        <taxon>Nakamurellales</taxon>
        <taxon>Nakamurellaceae</taxon>
        <taxon>Nakamurella</taxon>
    </lineage>
</organism>
<dbReference type="InterPro" id="IPR010290">
    <property type="entry name" value="TM_effector"/>
</dbReference>
<reference evidence="9 10" key="1">
    <citation type="submission" date="2019-11" db="EMBL/GenBank/DDBJ databases">
        <authorList>
            <person name="Jiang L.-Q."/>
        </authorList>
    </citation>
    <scope>NUCLEOTIDE SEQUENCE [LARGE SCALE GENOMIC DNA]</scope>
    <source>
        <strain evidence="9 10">YIM 132087</strain>
    </source>
</reference>
<feature type="transmembrane region" description="Helical" evidence="7">
    <location>
        <begin position="384"/>
        <end position="403"/>
    </location>
</feature>
<evidence type="ECO:0000313" key="10">
    <source>
        <dbReference type="Proteomes" id="UP000460221"/>
    </source>
</evidence>
<keyword evidence="5 7" id="KW-1133">Transmembrane helix</keyword>
<feature type="transmembrane region" description="Helical" evidence="7">
    <location>
        <begin position="17"/>
        <end position="43"/>
    </location>
</feature>
<dbReference type="AlphaFoldDB" id="A0A7K1FIR8"/>
<feature type="transmembrane region" description="Helical" evidence="7">
    <location>
        <begin position="313"/>
        <end position="331"/>
    </location>
</feature>